<evidence type="ECO:0000256" key="1">
    <source>
        <dbReference type="SAM" id="MobiDB-lite"/>
    </source>
</evidence>
<dbReference type="PROSITE" id="PS51318">
    <property type="entry name" value="TAT"/>
    <property type="match status" value="1"/>
</dbReference>
<name>A0A0K2GJS7_NITMO</name>
<proteinExistence type="predicted"/>
<dbReference type="SUPFAM" id="SSF63829">
    <property type="entry name" value="Calcium-dependent phosphotriesterase"/>
    <property type="match status" value="1"/>
</dbReference>
<dbReference type="Pfam" id="PF05787">
    <property type="entry name" value="PhoX"/>
    <property type="match status" value="1"/>
</dbReference>
<keyword evidence="3" id="KW-1185">Reference proteome</keyword>
<evidence type="ECO:0000313" key="2">
    <source>
        <dbReference type="EMBL" id="ALA61104.1"/>
    </source>
</evidence>
<dbReference type="PANTHER" id="PTHR35399:SF2">
    <property type="entry name" value="DUF839 DOMAIN-CONTAINING PROTEIN"/>
    <property type="match status" value="1"/>
</dbReference>
<dbReference type="InterPro" id="IPR008557">
    <property type="entry name" value="PhoX"/>
</dbReference>
<feature type="region of interest" description="Disordered" evidence="1">
    <location>
        <begin position="456"/>
        <end position="486"/>
    </location>
</feature>
<dbReference type="PATRIC" id="fig|42253.5.peg.4668"/>
<organism evidence="2 3">
    <name type="scientific">Nitrospira moscoviensis</name>
    <dbReference type="NCBI Taxonomy" id="42253"/>
    <lineage>
        <taxon>Bacteria</taxon>
        <taxon>Pseudomonadati</taxon>
        <taxon>Nitrospirota</taxon>
        <taxon>Nitrospiria</taxon>
        <taxon>Nitrospirales</taxon>
        <taxon>Nitrospiraceae</taxon>
        <taxon>Nitrospira</taxon>
    </lineage>
</organism>
<protein>
    <submittedName>
        <fullName evidence="2">Tat pathway signal sequence domain protein</fullName>
    </submittedName>
</protein>
<dbReference type="InterPro" id="IPR006311">
    <property type="entry name" value="TAT_signal"/>
</dbReference>
<evidence type="ECO:0000313" key="3">
    <source>
        <dbReference type="Proteomes" id="UP000069205"/>
    </source>
</evidence>
<dbReference type="EMBL" id="CP011801">
    <property type="protein sequence ID" value="ALA61104.1"/>
    <property type="molecule type" value="Genomic_DNA"/>
</dbReference>
<dbReference type="RefSeq" id="WP_053381815.1">
    <property type="nucleotide sequence ID" value="NZ_CP011801.1"/>
</dbReference>
<dbReference type="OrthoDB" id="9801383at2"/>
<feature type="region of interest" description="Disordered" evidence="1">
    <location>
        <begin position="615"/>
        <end position="646"/>
    </location>
</feature>
<dbReference type="AlphaFoldDB" id="A0A0K2GJS7"/>
<dbReference type="PANTHER" id="PTHR35399">
    <property type="entry name" value="SLR8030 PROTEIN"/>
    <property type="match status" value="1"/>
</dbReference>
<dbReference type="KEGG" id="nmv:NITMOv2_4735"/>
<sequence length="662" mass="72550">MSLIDDDKNECNQSGNEHFQEVLDARLSRRNLLTGGLAAAAALSLGGVEALLRAVPASAEEDTESRGERPVLGFESVPVSTADEVVVPKGYTAEVLIAWGDPVSNGPVFKQDASNTAAEQAQQWGMHNDGLVYFPFVGSQRGLLVQNNEYTDDGLLFPDGVANWNQEKTNKSLNAHGVSIIEVTKRTGFPWDRRRRRGQWDVVRPSPFARRITGMTPIEIGGPAAGDPRLVTSEDPTGRRVLGTLNNCAMGFTPWGTYLACEENFNGYFRKNGPQTLLERRYGITAAGFGYLWHTTDKRFRADEEPNEPNRFGWVVEIDPFRPQSTPVKRTALGRMKHEGAWVQEARNGRIVVYMGDDERNEYIYRYVSNLPWRVARAQGINPLDDGILYVAKFHADGTGEWLPLTPDNPRLAGWSLNDILINTRGAADAAGATMMDRPEWIDTFPRALTAIATLTNNSRRGSSPPSVNNPDGSTAAGSARPPVDAANPRAINNYGHLIRWFYRHDWTEPTFGWDVFALCGDPANPAHGSTIVGDKYGSPDGIYVDPSGRLWVQTDVSTSTINAGAYAGFGNNVMVAVDPHTRETRRFLVGPKQCEVTGVMMTPDERTMFVGIQHPGERPDDLPGDPANPKQFSAWPDGPAGGRPRSACIVITKDDGGKIGS</sequence>
<feature type="compositionally biased region" description="Polar residues" evidence="1">
    <location>
        <begin position="456"/>
        <end position="477"/>
    </location>
</feature>
<reference evidence="2 3" key="1">
    <citation type="journal article" date="2015" name="Proc. Natl. Acad. Sci. U.S.A.">
        <title>Expanded metabolic versatility of ubiquitous nitrite-oxidizing bacteria from the genus Nitrospira.</title>
        <authorList>
            <person name="Koch H."/>
            <person name="Lucker S."/>
            <person name="Albertsen M."/>
            <person name="Kitzinger K."/>
            <person name="Herbold C."/>
            <person name="Spieck E."/>
            <person name="Nielsen P.H."/>
            <person name="Wagner M."/>
            <person name="Daims H."/>
        </authorList>
    </citation>
    <scope>NUCLEOTIDE SEQUENCE [LARGE SCALE GENOMIC DNA]</scope>
    <source>
        <strain evidence="2 3">NSP M-1</strain>
    </source>
</reference>
<gene>
    <name evidence="2" type="ORF">NITMOv2_4735</name>
</gene>
<dbReference type="Proteomes" id="UP000069205">
    <property type="component" value="Chromosome"/>
</dbReference>
<accession>A0A0K2GJS7</accession>